<dbReference type="Gene3D" id="4.10.1000.10">
    <property type="entry name" value="Zinc finger, CCCH-type"/>
    <property type="match status" value="1"/>
</dbReference>
<dbReference type="AlphaFoldDB" id="A0A1D1ZV03"/>
<evidence type="ECO:0000259" key="3">
    <source>
        <dbReference type="PROSITE" id="PS50103"/>
    </source>
</evidence>
<feature type="region of interest" description="Disordered" evidence="2">
    <location>
        <begin position="425"/>
        <end position="453"/>
    </location>
</feature>
<dbReference type="InterPro" id="IPR000571">
    <property type="entry name" value="Znf_CCCH"/>
</dbReference>
<dbReference type="GO" id="GO:0008270">
    <property type="term" value="F:zinc ion binding"/>
    <property type="evidence" value="ECO:0007669"/>
    <property type="project" value="UniProtKB-KW"/>
</dbReference>
<feature type="domain" description="C3H1-type" evidence="3">
    <location>
        <begin position="358"/>
        <end position="384"/>
    </location>
</feature>
<protein>
    <recommendedName>
        <fullName evidence="3">C3H1-type domain-containing protein</fullName>
    </recommendedName>
</protein>
<accession>A0A1D1ZV03</accession>
<organism evidence="4">
    <name type="scientific">Auxenochlorella protothecoides</name>
    <name type="common">Green microalga</name>
    <name type="synonym">Chlorella protothecoides</name>
    <dbReference type="NCBI Taxonomy" id="3075"/>
    <lineage>
        <taxon>Eukaryota</taxon>
        <taxon>Viridiplantae</taxon>
        <taxon>Chlorophyta</taxon>
        <taxon>core chlorophytes</taxon>
        <taxon>Trebouxiophyceae</taxon>
        <taxon>Chlorellales</taxon>
        <taxon>Chlorellaceae</taxon>
        <taxon>Auxenochlorella</taxon>
    </lineage>
</organism>
<feature type="region of interest" description="Disordered" evidence="2">
    <location>
        <begin position="193"/>
        <end position="245"/>
    </location>
</feature>
<dbReference type="SMART" id="SM00356">
    <property type="entry name" value="ZnF_C3H1"/>
    <property type="match status" value="4"/>
</dbReference>
<feature type="zinc finger region" description="C3H1-type" evidence="1">
    <location>
        <begin position="330"/>
        <end position="356"/>
    </location>
</feature>
<keyword evidence="1" id="KW-0862">Zinc</keyword>
<sequence>VALPENLVVSGIPVYEGQCDVSMGKTSTRKPYQLCRLPDTSSGPGGPTASFRRTSRTLVRVAEPIASLAGISADPAASSRLDASGRNQTPVGPSSSRAVPAPGPPINPATNISNPILKRVGKFKLASAPVLDARPVQAVAHVRRPDATPPKGQASPPPGGARNQLTWRRTVPKTPEAPRALALRARLQKLKWRREEGATPPQRCHSLKWRRTSGAPSPALPVAGAPAESGPATPLPSTQPTSEPLAARRRAFLALRMTPRRLPTTRSARRAVQQRTPVYCPEYCRTGSCPRRGRGCSLRHDPTKRAVCARWLAGSCPLGPTCPLQHQRVAELMPLCIHFIKGSCANGNCPYLHVKLVATAPVCARFLKGYCPAGARCPHRHLTLRMLREERRLTAPLQLKKRQRDERAKRGLRDADFLQLMGADGCSAGSAGPPQDQSQELALEDVAGPADDADYIAL</sequence>
<dbReference type="PANTHER" id="PTHR46156">
    <property type="entry name" value="CCCH ZINGC FINGER"/>
    <property type="match status" value="1"/>
</dbReference>
<feature type="domain" description="C3H1-type" evidence="3">
    <location>
        <begin position="302"/>
        <end position="329"/>
    </location>
</feature>
<proteinExistence type="predicted"/>
<dbReference type="PROSITE" id="PS50103">
    <property type="entry name" value="ZF_C3H1"/>
    <property type="match status" value="3"/>
</dbReference>
<feature type="zinc finger region" description="C3H1-type" evidence="1">
    <location>
        <begin position="358"/>
        <end position="384"/>
    </location>
</feature>
<dbReference type="EMBL" id="GDKF01007951">
    <property type="protein sequence ID" value="JAT70671.1"/>
    <property type="molecule type" value="Transcribed_RNA"/>
</dbReference>
<feature type="compositionally biased region" description="Polar residues" evidence="2">
    <location>
        <begin position="85"/>
        <end position="97"/>
    </location>
</feature>
<feature type="region of interest" description="Disordered" evidence="2">
    <location>
        <begin position="32"/>
        <end position="54"/>
    </location>
</feature>
<keyword evidence="1" id="KW-0863">Zinc-finger</keyword>
<evidence type="ECO:0000256" key="2">
    <source>
        <dbReference type="SAM" id="MobiDB-lite"/>
    </source>
</evidence>
<feature type="region of interest" description="Disordered" evidence="2">
    <location>
        <begin position="140"/>
        <end position="180"/>
    </location>
</feature>
<feature type="region of interest" description="Disordered" evidence="2">
    <location>
        <begin position="77"/>
        <end position="113"/>
    </location>
</feature>
<feature type="domain" description="C3H1-type" evidence="3">
    <location>
        <begin position="330"/>
        <end position="356"/>
    </location>
</feature>
<reference evidence="4" key="1">
    <citation type="submission" date="2015-08" db="EMBL/GenBank/DDBJ databases">
        <authorList>
            <person name="Babu N.S."/>
            <person name="Beckwith C.J."/>
            <person name="Beseler K.G."/>
            <person name="Brison A."/>
            <person name="Carone J.V."/>
            <person name="Caskin T.P."/>
            <person name="Diamond M."/>
            <person name="Durham M.E."/>
            <person name="Foxe J.M."/>
            <person name="Go M."/>
            <person name="Henderson B.A."/>
            <person name="Jones I.B."/>
            <person name="McGettigan J.A."/>
            <person name="Micheletti S.J."/>
            <person name="Nasrallah M.E."/>
            <person name="Ortiz D."/>
            <person name="Piller C.R."/>
            <person name="Privatt S.R."/>
            <person name="Schneider S.L."/>
            <person name="Sharp S."/>
            <person name="Smith T.C."/>
            <person name="Stanton J.D."/>
            <person name="Ullery H.E."/>
            <person name="Wilson R.J."/>
            <person name="Serrano M.G."/>
            <person name="Buck G."/>
            <person name="Lee V."/>
            <person name="Wang Y."/>
            <person name="Carvalho R."/>
            <person name="Voegtly L."/>
            <person name="Shi R."/>
            <person name="Duckworth R."/>
            <person name="Johnson A."/>
            <person name="Loviza R."/>
            <person name="Walstead R."/>
            <person name="Shah Z."/>
            <person name="Kiflezghi M."/>
            <person name="Wade K."/>
            <person name="Ball S.L."/>
            <person name="Bradley K.W."/>
            <person name="Asai D.J."/>
            <person name="Bowman C.A."/>
            <person name="Russell D.A."/>
            <person name="Pope W.H."/>
            <person name="Jacobs-Sera D."/>
            <person name="Hendrix R.W."/>
            <person name="Hatfull G.F."/>
        </authorList>
    </citation>
    <scope>NUCLEOTIDE SEQUENCE</scope>
</reference>
<gene>
    <name evidence="4" type="ORF">g.7669</name>
</gene>
<evidence type="ECO:0000313" key="4">
    <source>
        <dbReference type="EMBL" id="JAT70671.1"/>
    </source>
</evidence>
<dbReference type="GO" id="GO:0005634">
    <property type="term" value="C:nucleus"/>
    <property type="evidence" value="ECO:0007669"/>
    <property type="project" value="TreeGrafter"/>
</dbReference>
<feature type="zinc finger region" description="C3H1-type" evidence="1">
    <location>
        <begin position="302"/>
        <end position="329"/>
    </location>
</feature>
<keyword evidence="1" id="KW-0479">Metal-binding</keyword>
<dbReference type="PANTHER" id="PTHR46156:SF1">
    <property type="entry name" value="ZINC FINGER CCCH DOMAIN-CONTAINING PROTEIN 3"/>
    <property type="match status" value="1"/>
</dbReference>
<feature type="non-terminal residue" evidence="4">
    <location>
        <position position="1"/>
    </location>
</feature>
<name>A0A1D1ZV03_AUXPR</name>
<evidence type="ECO:0000256" key="1">
    <source>
        <dbReference type="PROSITE-ProRule" id="PRU00723"/>
    </source>
</evidence>